<dbReference type="GO" id="GO:0046872">
    <property type="term" value="F:metal ion binding"/>
    <property type="evidence" value="ECO:0007669"/>
    <property type="project" value="UniProtKB-KW"/>
</dbReference>
<keyword evidence="2" id="KW-0479">Metal-binding</keyword>
<dbReference type="InterPro" id="IPR024607">
    <property type="entry name" value="Sulfatase_CS"/>
</dbReference>
<evidence type="ECO:0000256" key="4">
    <source>
        <dbReference type="ARBA" id="ARBA00022837"/>
    </source>
</evidence>
<dbReference type="SUPFAM" id="SSF53649">
    <property type="entry name" value="Alkaline phosphatase-like"/>
    <property type="match status" value="1"/>
</dbReference>
<evidence type="ECO:0000259" key="5">
    <source>
        <dbReference type="Pfam" id="PF00884"/>
    </source>
</evidence>
<dbReference type="PANTHER" id="PTHR42693:SF53">
    <property type="entry name" value="ENDO-4-O-SULFATASE"/>
    <property type="match status" value="1"/>
</dbReference>
<dbReference type="Pfam" id="PF00884">
    <property type="entry name" value="Sulfatase"/>
    <property type="match status" value="1"/>
</dbReference>
<dbReference type="EMBL" id="JAAGNX010000002">
    <property type="protein sequence ID" value="NDV62832.1"/>
    <property type="molecule type" value="Genomic_DNA"/>
</dbReference>
<keyword evidence="7" id="KW-1185">Reference proteome</keyword>
<organism evidence="6 7">
    <name type="scientific">Oceanipulchritudo coccoides</name>
    <dbReference type="NCBI Taxonomy" id="2706888"/>
    <lineage>
        <taxon>Bacteria</taxon>
        <taxon>Pseudomonadati</taxon>
        <taxon>Verrucomicrobiota</taxon>
        <taxon>Opitutia</taxon>
        <taxon>Puniceicoccales</taxon>
        <taxon>Oceanipulchritudinaceae</taxon>
        <taxon>Oceanipulchritudo</taxon>
    </lineage>
</organism>
<keyword evidence="6" id="KW-0808">Transferase</keyword>
<dbReference type="PROSITE" id="PS00149">
    <property type="entry name" value="SULFATASE_2"/>
    <property type="match status" value="1"/>
</dbReference>
<evidence type="ECO:0000256" key="2">
    <source>
        <dbReference type="ARBA" id="ARBA00022723"/>
    </source>
</evidence>
<dbReference type="GO" id="GO:0016740">
    <property type="term" value="F:transferase activity"/>
    <property type="evidence" value="ECO:0007669"/>
    <property type="project" value="UniProtKB-KW"/>
</dbReference>
<keyword evidence="3 6" id="KW-0378">Hydrolase</keyword>
<dbReference type="AlphaFoldDB" id="A0A6B2M3E4"/>
<reference evidence="6 7" key="1">
    <citation type="submission" date="2020-02" db="EMBL/GenBank/DDBJ databases">
        <title>Albibacoteraceae fam. nov., the first described family within the subdivision 4 Verrucomicrobia.</title>
        <authorList>
            <person name="Xi F."/>
        </authorList>
    </citation>
    <scope>NUCLEOTIDE SEQUENCE [LARGE SCALE GENOMIC DNA]</scope>
    <source>
        <strain evidence="6 7">CK1056</strain>
    </source>
</reference>
<protein>
    <submittedName>
        <fullName evidence="6">Sulfatase-like hydrolase/transferase</fullName>
    </submittedName>
</protein>
<proteinExistence type="inferred from homology"/>
<accession>A0A6B2M3E4</accession>
<keyword evidence="4" id="KW-0106">Calcium</keyword>
<evidence type="ECO:0000256" key="3">
    <source>
        <dbReference type="ARBA" id="ARBA00022801"/>
    </source>
</evidence>
<dbReference type="Gene3D" id="3.40.720.10">
    <property type="entry name" value="Alkaline Phosphatase, subunit A"/>
    <property type="match status" value="1"/>
</dbReference>
<sequence>MKTPLILICTCLLLTSLMGESRQPNVVVVLMDDYGLGQFAPVARQLELENVDPGLLAFTETLGDAAYDPQVALEASRRAMPFMDSLSENGLVFTRAFSASNLCSPARQGLVTGINPIRFGGYRNIDVNELGLPEGKSLVGLFKGSGYRTGMIGKWHLGRHVESLREKVLAAGGSYQDVLESGYMGSAREQDHPLNHGFDYAYFYNLWECPFYGSRLIWEDREFTGKQNQYNTDLFTDKAIAFMKGSLDAGEPFMVELALHTAHKPLDVDAPETYASRFDTGSALVDRFYSHIYAVDRSIQRISEMLKGRGEWENTILFFTADNGATCNVGDGDLSLIPGNGPHRGHKGQMFLGGIRVPMLMVWPDKIKGAHHVTQAVSVMDVLPTALDAIGVPVPGDIDGTSLLPLLKDLKTPLHERLYFTGIHAAAWGYSSHDVIGNAEQRRDLSPGSWVIVEGDWVLRYVGKLVPGLMRSLPDGEDAAYGLFNIKDDPLEQNNLYEEFPDIAARLTKAYMEFAKDLPPPPVWDRARWEELVMPAESGL</sequence>
<dbReference type="InterPro" id="IPR017850">
    <property type="entry name" value="Alkaline_phosphatase_core_sf"/>
</dbReference>
<dbReference type="GO" id="GO:0004065">
    <property type="term" value="F:arylsulfatase activity"/>
    <property type="evidence" value="ECO:0007669"/>
    <property type="project" value="TreeGrafter"/>
</dbReference>
<comment type="similarity">
    <text evidence="1">Belongs to the sulfatase family.</text>
</comment>
<comment type="caution">
    <text evidence="6">The sequence shown here is derived from an EMBL/GenBank/DDBJ whole genome shotgun (WGS) entry which is preliminary data.</text>
</comment>
<evidence type="ECO:0000313" key="6">
    <source>
        <dbReference type="EMBL" id="NDV62832.1"/>
    </source>
</evidence>
<dbReference type="Proteomes" id="UP000478417">
    <property type="component" value="Unassembled WGS sequence"/>
</dbReference>
<feature type="domain" description="Sulfatase N-terminal" evidence="5">
    <location>
        <begin position="63"/>
        <end position="392"/>
    </location>
</feature>
<dbReference type="PANTHER" id="PTHR42693">
    <property type="entry name" value="ARYLSULFATASE FAMILY MEMBER"/>
    <property type="match status" value="1"/>
</dbReference>
<dbReference type="RefSeq" id="WP_163965399.1">
    <property type="nucleotide sequence ID" value="NZ_JAAGNX010000002.1"/>
</dbReference>
<evidence type="ECO:0000256" key="1">
    <source>
        <dbReference type="ARBA" id="ARBA00008779"/>
    </source>
</evidence>
<name>A0A6B2M3E4_9BACT</name>
<dbReference type="Gene3D" id="3.30.1120.10">
    <property type="match status" value="1"/>
</dbReference>
<dbReference type="InterPro" id="IPR050738">
    <property type="entry name" value="Sulfatase"/>
</dbReference>
<evidence type="ECO:0000313" key="7">
    <source>
        <dbReference type="Proteomes" id="UP000478417"/>
    </source>
</evidence>
<gene>
    <name evidence="6" type="ORF">G0Q06_10255</name>
</gene>
<dbReference type="InterPro" id="IPR000917">
    <property type="entry name" value="Sulfatase_N"/>
</dbReference>